<dbReference type="OrthoDB" id="2409584at2759"/>
<feature type="region of interest" description="Disordered" evidence="1">
    <location>
        <begin position="78"/>
        <end position="109"/>
    </location>
</feature>
<name>A0A9N9KC90_9GLOM</name>
<dbReference type="InterPro" id="IPR012337">
    <property type="entry name" value="RNaseH-like_sf"/>
</dbReference>
<dbReference type="GO" id="GO:0005634">
    <property type="term" value="C:nucleus"/>
    <property type="evidence" value="ECO:0007669"/>
    <property type="project" value="TreeGrafter"/>
</dbReference>
<feature type="non-terminal residue" evidence="3">
    <location>
        <position position="251"/>
    </location>
</feature>
<sequence length="251" mass="28934">LINLTTNEWQLLDHLILLLKLFYEATTLFFGSNYPTLNLIYPMMRLLIKKFMFSNEQTEEAYADFLFESSEQINDQSQLINDDKSSNKNSDKSFDDSDTDYEPGDEKNKTTEESKKILIKVSKEVGLIVSFLNPQIKNLKFINDINVKENIISAVQRLCIETEYHNSIQKILKNDKFVGSSSMLTFKSTTDNNLMTDLYNNEKSDKIIKEPKRDNMKKYPMLSNLARKYLSAPAISVSSECLFSDASLHIT</sequence>
<dbReference type="InterPro" id="IPR008906">
    <property type="entry name" value="HATC_C_dom"/>
</dbReference>
<organism evidence="3 4">
    <name type="scientific">Cetraspora pellucida</name>
    <dbReference type="NCBI Taxonomy" id="1433469"/>
    <lineage>
        <taxon>Eukaryota</taxon>
        <taxon>Fungi</taxon>
        <taxon>Fungi incertae sedis</taxon>
        <taxon>Mucoromycota</taxon>
        <taxon>Glomeromycotina</taxon>
        <taxon>Glomeromycetes</taxon>
        <taxon>Diversisporales</taxon>
        <taxon>Gigasporaceae</taxon>
        <taxon>Cetraspora</taxon>
    </lineage>
</organism>
<feature type="domain" description="HAT C-terminal dimerisation" evidence="2">
    <location>
        <begin position="214"/>
        <end position="247"/>
    </location>
</feature>
<dbReference type="PANTHER" id="PTHR46169:SF29">
    <property type="entry name" value="DNA REPLICATION-RELATED ELEMENT FACTOR, ISOFORM A"/>
    <property type="match status" value="1"/>
</dbReference>
<dbReference type="EMBL" id="CAJVQA010049765">
    <property type="protein sequence ID" value="CAG8820877.1"/>
    <property type="molecule type" value="Genomic_DNA"/>
</dbReference>
<dbReference type="PANTHER" id="PTHR46169">
    <property type="entry name" value="DNA REPLICATION-RELATED ELEMENT FACTOR, ISOFORM A"/>
    <property type="match status" value="1"/>
</dbReference>
<proteinExistence type="predicted"/>
<dbReference type="GO" id="GO:0006357">
    <property type="term" value="P:regulation of transcription by RNA polymerase II"/>
    <property type="evidence" value="ECO:0007669"/>
    <property type="project" value="TreeGrafter"/>
</dbReference>
<dbReference type="InterPro" id="IPR052717">
    <property type="entry name" value="Vacuolar_transposase_reg"/>
</dbReference>
<dbReference type="Pfam" id="PF05699">
    <property type="entry name" value="Dimer_Tnp_hAT"/>
    <property type="match status" value="1"/>
</dbReference>
<gene>
    <name evidence="3" type="ORF">CPELLU_LOCUS19677</name>
</gene>
<keyword evidence="4" id="KW-1185">Reference proteome</keyword>
<protein>
    <submittedName>
        <fullName evidence="3">3601_t:CDS:1</fullName>
    </submittedName>
</protein>
<evidence type="ECO:0000313" key="4">
    <source>
        <dbReference type="Proteomes" id="UP000789759"/>
    </source>
</evidence>
<evidence type="ECO:0000259" key="2">
    <source>
        <dbReference type="Pfam" id="PF05699"/>
    </source>
</evidence>
<feature type="non-terminal residue" evidence="3">
    <location>
        <position position="1"/>
    </location>
</feature>
<accession>A0A9N9KC90</accession>
<evidence type="ECO:0000313" key="3">
    <source>
        <dbReference type="EMBL" id="CAG8820877.1"/>
    </source>
</evidence>
<evidence type="ECO:0000256" key="1">
    <source>
        <dbReference type="SAM" id="MobiDB-lite"/>
    </source>
</evidence>
<dbReference type="SUPFAM" id="SSF53098">
    <property type="entry name" value="Ribonuclease H-like"/>
    <property type="match status" value="1"/>
</dbReference>
<feature type="compositionally biased region" description="Basic and acidic residues" evidence="1">
    <location>
        <begin position="81"/>
        <end position="95"/>
    </location>
</feature>
<dbReference type="AlphaFoldDB" id="A0A9N9KC90"/>
<dbReference type="GO" id="GO:0046983">
    <property type="term" value="F:protein dimerization activity"/>
    <property type="evidence" value="ECO:0007669"/>
    <property type="project" value="InterPro"/>
</dbReference>
<dbReference type="Proteomes" id="UP000789759">
    <property type="component" value="Unassembled WGS sequence"/>
</dbReference>
<reference evidence="3" key="1">
    <citation type="submission" date="2021-06" db="EMBL/GenBank/DDBJ databases">
        <authorList>
            <person name="Kallberg Y."/>
            <person name="Tangrot J."/>
            <person name="Rosling A."/>
        </authorList>
    </citation>
    <scope>NUCLEOTIDE SEQUENCE</scope>
    <source>
        <strain evidence="3">FL966</strain>
    </source>
</reference>
<comment type="caution">
    <text evidence="3">The sequence shown here is derived from an EMBL/GenBank/DDBJ whole genome shotgun (WGS) entry which is preliminary data.</text>
</comment>